<sequence length="71" mass="8444">MKKKKHAKPDPIPSSSSVTDVFLKLWYLFRSWGGVHLFTLHLRVLLRPSREREPSTMIIPCQRVVLELFYY</sequence>
<dbReference type="AlphaFoldDB" id="A0A0E9WD62"/>
<proteinExistence type="predicted"/>
<reference evidence="1" key="1">
    <citation type="submission" date="2014-11" db="EMBL/GenBank/DDBJ databases">
        <authorList>
            <person name="Amaro Gonzalez C."/>
        </authorList>
    </citation>
    <scope>NUCLEOTIDE SEQUENCE</scope>
</reference>
<organism evidence="1">
    <name type="scientific">Anguilla anguilla</name>
    <name type="common">European freshwater eel</name>
    <name type="synonym">Muraena anguilla</name>
    <dbReference type="NCBI Taxonomy" id="7936"/>
    <lineage>
        <taxon>Eukaryota</taxon>
        <taxon>Metazoa</taxon>
        <taxon>Chordata</taxon>
        <taxon>Craniata</taxon>
        <taxon>Vertebrata</taxon>
        <taxon>Euteleostomi</taxon>
        <taxon>Actinopterygii</taxon>
        <taxon>Neopterygii</taxon>
        <taxon>Teleostei</taxon>
        <taxon>Anguilliformes</taxon>
        <taxon>Anguillidae</taxon>
        <taxon>Anguilla</taxon>
    </lineage>
</organism>
<reference evidence="1" key="2">
    <citation type="journal article" date="2015" name="Fish Shellfish Immunol.">
        <title>Early steps in the European eel (Anguilla anguilla)-Vibrio vulnificus interaction in the gills: Role of the RtxA13 toxin.</title>
        <authorList>
            <person name="Callol A."/>
            <person name="Pajuelo D."/>
            <person name="Ebbesson L."/>
            <person name="Teles M."/>
            <person name="MacKenzie S."/>
            <person name="Amaro C."/>
        </authorList>
    </citation>
    <scope>NUCLEOTIDE SEQUENCE</scope>
</reference>
<name>A0A0E9WD62_ANGAN</name>
<dbReference type="EMBL" id="GBXM01020305">
    <property type="protein sequence ID" value="JAH88272.1"/>
    <property type="molecule type" value="Transcribed_RNA"/>
</dbReference>
<evidence type="ECO:0000313" key="1">
    <source>
        <dbReference type="EMBL" id="JAH88272.1"/>
    </source>
</evidence>
<protein>
    <submittedName>
        <fullName evidence="1">Uncharacterized protein</fullName>
    </submittedName>
</protein>
<accession>A0A0E9WD62</accession>